<accession>A0AB34R3J6</accession>
<comment type="caution">
    <text evidence="5">The sequence shown here is derived from an EMBL/GenBank/DDBJ whole genome shotgun (WGS) entry which is preliminary data.</text>
</comment>
<evidence type="ECO:0000313" key="5">
    <source>
        <dbReference type="EMBL" id="KIO46181.1"/>
    </source>
</evidence>
<dbReference type="SUPFAM" id="SSF46689">
    <property type="entry name" value="Homeodomain-like"/>
    <property type="match status" value="1"/>
</dbReference>
<dbReference type="PANTHER" id="PTHR43280">
    <property type="entry name" value="ARAC-FAMILY TRANSCRIPTIONAL REGULATOR"/>
    <property type="match status" value="1"/>
</dbReference>
<dbReference type="PROSITE" id="PS01124">
    <property type="entry name" value="HTH_ARAC_FAMILY_2"/>
    <property type="match status" value="1"/>
</dbReference>
<evidence type="ECO:0000256" key="2">
    <source>
        <dbReference type="ARBA" id="ARBA00023125"/>
    </source>
</evidence>
<feature type="domain" description="HTH araC/xylS-type" evidence="4">
    <location>
        <begin position="172"/>
        <end position="271"/>
    </location>
</feature>
<name>A0AB34R3J6_9PORP</name>
<organism evidence="5 6">
    <name type="scientific">Sanguibacteroides justesenii</name>
    <dbReference type="NCBI Taxonomy" id="1547597"/>
    <lineage>
        <taxon>Bacteria</taxon>
        <taxon>Pseudomonadati</taxon>
        <taxon>Bacteroidota</taxon>
        <taxon>Bacteroidia</taxon>
        <taxon>Bacteroidales</taxon>
        <taxon>Porphyromonadaceae</taxon>
        <taxon>Sanguibacteroides</taxon>
    </lineage>
</organism>
<evidence type="ECO:0000256" key="1">
    <source>
        <dbReference type="ARBA" id="ARBA00023015"/>
    </source>
</evidence>
<dbReference type="InterPro" id="IPR009057">
    <property type="entry name" value="Homeodomain-like_sf"/>
</dbReference>
<dbReference type="GO" id="GO:0003700">
    <property type="term" value="F:DNA-binding transcription factor activity"/>
    <property type="evidence" value="ECO:0007669"/>
    <property type="project" value="InterPro"/>
</dbReference>
<dbReference type="InterPro" id="IPR018060">
    <property type="entry name" value="HTH_AraC"/>
</dbReference>
<dbReference type="EMBL" id="JPIT01000016">
    <property type="protein sequence ID" value="KIO46181.1"/>
    <property type="molecule type" value="Genomic_DNA"/>
</dbReference>
<reference evidence="5 6" key="1">
    <citation type="submission" date="2014-07" db="EMBL/GenBank/DDBJ databases">
        <title>Porphyromonadaceae bacterium OUH 334697 = ATCC BAA-2682 = DSM 28341 draft genome.</title>
        <authorList>
            <person name="Sydenham T.V."/>
            <person name="Hasman H."/>
            <person name="Justesen U.S."/>
        </authorList>
    </citation>
    <scope>NUCLEOTIDE SEQUENCE [LARGE SCALE GENOMIC DNA]</scope>
    <source>
        <strain evidence="5 6">OUH 334697</strain>
    </source>
</reference>
<gene>
    <name evidence="5" type="ORF">IE90_05115</name>
</gene>
<dbReference type="SMART" id="SM00342">
    <property type="entry name" value="HTH_ARAC"/>
    <property type="match status" value="1"/>
</dbReference>
<dbReference type="Proteomes" id="UP000031937">
    <property type="component" value="Unassembled WGS sequence"/>
</dbReference>
<keyword evidence="3" id="KW-0804">Transcription</keyword>
<evidence type="ECO:0000256" key="3">
    <source>
        <dbReference type="ARBA" id="ARBA00023163"/>
    </source>
</evidence>
<proteinExistence type="predicted"/>
<keyword evidence="1" id="KW-0805">Transcription regulation</keyword>
<dbReference type="GO" id="GO:0043565">
    <property type="term" value="F:sequence-specific DNA binding"/>
    <property type="evidence" value="ECO:0007669"/>
    <property type="project" value="InterPro"/>
</dbReference>
<evidence type="ECO:0000313" key="6">
    <source>
        <dbReference type="Proteomes" id="UP000031937"/>
    </source>
</evidence>
<protein>
    <recommendedName>
        <fullName evidence="4">HTH araC/xylS-type domain-containing protein</fullName>
    </recommendedName>
</protein>
<dbReference type="PANTHER" id="PTHR43280:SF32">
    <property type="entry name" value="TRANSCRIPTIONAL REGULATORY PROTEIN"/>
    <property type="match status" value="1"/>
</dbReference>
<dbReference type="Pfam" id="PF12833">
    <property type="entry name" value="HTH_18"/>
    <property type="match status" value="1"/>
</dbReference>
<sequence length="276" mass="32367">MINDRSFWYGELKKELLPHFLYKTVGGFVLLCTSGNASITIGIRKYEITENAELIILPGTTFSFVDSTTDFTAKAFTFSKELYDNVILRLGASFSRYLRDTPFYIHPEGSELLKKAQSWMDMAKIVQEESNDFMGLMERNYLQNYILYLYDKCKLHFNHLIGIYTRKQEIFHQFMSLVDTHINEHRDVLFYADKLCITPRYLRKITLENVLSESPKAIIDKRLITEIKVLLQSTESTIQEIADKLNFPDQSYLSRYFKKNCGVTPTDYRNEIKFVK</sequence>
<dbReference type="AlphaFoldDB" id="A0AB34R3J6"/>
<keyword evidence="2" id="KW-0238">DNA-binding</keyword>
<evidence type="ECO:0000259" key="4">
    <source>
        <dbReference type="PROSITE" id="PS01124"/>
    </source>
</evidence>
<dbReference type="Gene3D" id="1.10.10.60">
    <property type="entry name" value="Homeodomain-like"/>
    <property type="match status" value="1"/>
</dbReference>